<evidence type="ECO:0000313" key="1">
    <source>
        <dbReference type="EMBL" id="MBI4210889.1"/>
    </source>
</evidence>
<dbReference type="Pfam" id="PF03692">
    <property type="entry name" value="CxxCxxCC"/>
    <property type="match status" value="1"/>
</dbReference>
<dbReference type="PANTHER" id="PTHR35866">
    <property type="entry name" value="PUTATIVE-RELATED"/>
    <property type="match status" value="1"/>
</dbReference>
<accession>A0A8T3YRY1</accession>
<dbReference type="InterPro" id="IPR005358">
    <property type="entry name" value="Puta_zinc/iron-chelating_dom"/>
</dbReference>
<dbReference type="AlphaFoldDB" id="A0A8T3YRY1"/>
<dbReference type="EMBL" id="JACQPB010000047">
    <property type="protein sequence ID" value="MBI4210889.1"/>
    <property type="molecule type" value="Genomic_DNA"/>
</dbReference>
<proteinExistence type="predicted"/>
<sequence length="214" mass="24300">MYDFKCQRCGECCKRYYIISLPGEVSAQASLKGLEEGDFIARNMQLFLQLFPAEHGGSRINVSSSLVPRKFLDMISGHAGHIPEFFLALPMLAFRRREDGSCTFYDSGNSGCTIYSERPLECRLFPFVSDRKPDDYSKLYPFCHGLRHKDSNKTYADLSFVHFRQVADYFGMVKEKGFSGVWNSWPNGGVCLFTDKLLGPITADEFFGVIAPYK</sequence>
<gene>
    <name evidence="1" type="ORF">HY544_05305</name>
</gene>
<comment type="caution">
    <text evidence="1">The sequence shown here is derived from an EMBL/GenBank/DDBJ whole genome shotgun (WGS) entry which is preliminary data.</text>
</comment>
<reference evidence="1" key="1">
    <citation type="submission" date="2020-07" db="EMBL/GenBank/DDBJ databases">
        <title>Huge and variable diversity of episymbiotic CPR bacteria and DPANN archaea in groundwater ecosystems.</title>
        <authorList>
            <person name="He C.Y."/>
            <person name="Keren R."/>
            <person name="Whittaker M."/>
            <person name="Farag I.F."/>
            <person name="Doudna J."/>
            <person name="Cate J.H.D."/>
            <person name="Banfield J.F."/>
        </authorList>
    </citation>
    <scope>NUCLEOTIDE SEQUENCE</scope>
    <source>
        <strain evidence="1">NC_groundwater_1296_Ag_S-0.2um_52_80</strain>
    </source>
</reference>
<dbReference type="Proteomes" id="UP000732298">
    <property type="component" value="Unassembled WGS sequence"/>
</dbReference>
<evidence type="ECO:0000313" key="2">
    <source>
        <dbReference type="Proteomes" id="UP000732298"/>
    </source>
</evidence>
<organism evidence="1 2">
    <name type="scientific">Candidatus Iainarchaeum sp</name>
    <dbReference type="NCBI Taxonomy" id="3101447"/>
    <lineage>
        <taxon>Archaea</taxon>
        <taxon>Candidatus Iainarchaeota</taxon>
        <taxon>Candidatus Iainarchaeia</taxon>
        <taxon>Candidatus Iainarchaeales</taxon>
        <taxon>Candidatus Iainarchaeaceae</taxon>
        <taxon>Candidatus Iainarchaeum</taxon>
    </lineage>
</organism>
<name>A0A8T3YRY1_9ARCH</name>
<dbReference type="PANTHER" id="PTHR35866:SF1">
    <property type="entry name" value="YKGJ FAMILY CYSTEINE CLUSTER PROTEIN"/>
    <property type="match status" value="1"/>
</dbReference>
<protein>
    <submittedName>
        <fullName evidence="1">YkgJ family cysteine cluster protein</fullName>
    </submittedName>
</protein>